<dbReference type="SUPFAM" id="SSF48208">
    <property type="entry name" value="Six-hairpin glycosidases"/>
    <property type="match status" value="1"/>
</dbReference>
<dbReference type="InterPro" id="IPR013783">
    <property type="entry name" value="Ig-like_fold"/>
</dbReference>
<name>A0AAU7C6Y7_9BACT</name>
<dbReference type="PANTHER" id="PTHR31616">
    <property type="entry name" value="TREHALASE"/>
    <property type="match status" value="1"/>
</dbReference>
<dbReference type="PANTHER" id="PTHR31616:SF0">
    <property type="entry name" value="GLUCAN 1,4-ALPHA-GLUCOSIDASE"/>
    <property type="match status" value="1"/>
</dbReference>
<sequence length="917" mass="101486">MVATWIEAAAKGRHGGPVRAGMWSAVVIGTHPIEANQVVWLEITADDEVLGLLPAYWIENKGVNSLWHVPVPPQAVGVRLHYRSAARQEGSETVYSPPQDTVVRPNMPDRTEAAEIVAMGPEGLVGNRMMTVRVDSRGSTYDVYFPTVGLHSDVRPAEGDMPQSRSHFRAIVGGLAVGRRLDWFTERLSWESFQHYLGATNLLMTELNSRTGPIRVLVTDFVAMAKSLPKTAGGTESPGQYLKRFRIKNDGPESLRALFGVYIQAEVNGGIGEPGLSWHDGDRTLLATNRGHGHANRKFARDATVEFAVALDDRGDVHCEPTGANEAILLRRIDLPAGETVTVDLLVSGAFTGWRGDPGTFEHWLRPALAWFRSADLDQVEQTTCQEWDAFTEVLPSLKYPKPAYAVSLRRSALAAALHSDAFWGAIASGFDRGLSAYCWPRDAMWAADTMERLGHPSIGRGLFEWLSHVRGQNRPYSYWFQKYTIDGGPEWETPAVDQTAMIPWGLERYYLRTGDLDFIASMWPMIEQAAMVCSGESGHPGLRWLDDLSLVSSAGIWDHRFGAFFYSNGCVVAGLRAAARLAEVLDHPEHATRWRSLAERVWEIGILGGGDSDSDRSDSPGLIDAETGRFLEARRLSTLRGLWTDRPEMLIERSKALDVSVLGLVVPFGLFPASDPRIMRTAEAILRQNAVGVDSNTLARWAVDSSSPKASVAPSESHSHDLSSLATLWAARYLIQLGRETGQVRHWNRALAMTDGTLSRMLPLGLMLRPVIRANDTPRYIPGVASGVWGLHAILIETMLEFAQLDYNHVERRLKLDPALPSSWPHLGLTQTFPCGEVSFRLERPIGGTVHHLSLTVNLLHPIEFHAALTCPGLTELGPWQSAPESQPPDYDPRISRLSWSVTLPKGQSTWSWRWG</sequence>
<dbReference type="InterPro" id="IPR012341">
    <property type="entry name" value="6hp_glycosidase-like_sf"/>
</dbReference>
<organism evidence="1">
    <name type="scientific">Singulisphaera sp. Ch08</name>
    <dbReference type="NCBI Taxonomy" id="3120278"/>
    <lineage>
        <taxon>Bacteria</taxon>
        <taxon>Pseudomonadati</taxon>
        <taxon>Planctomycetota</taxon>
        <taxon>Planctomycetia</taxon>
        <taxon>Isosphaerales</taxon>
        <taxon>Isosphaeraceae</taxon>
        <taxon>Singulisphaera</taxon>
    </lineage>
</organism>
<keyword evidence="1" id="KW-0378">Hydrolase</keyword>
<dbReference type="RefSeq" id="WP_406693592.1">
    <property type="nucleotide sequence ID" value="NZ_CP155447.1"/>
</dbReference>
<reference evidence="1" key="1">
    <citation type="submission" date="2024-05" db="EMBL/GenBank/DDBJ databases">
        <title>Planctomycetes of the genus Singulisphaera possess chitinolytic capabilities.</title>
        <authorList>
            <person name="Ivanova A."/>
        </authorList>
    </citation>
    <scope>NUCLEOTIDE SEQUENCE</scope>
    <source>
        <strain evidence="1">Ch08T</strain>
    </source>
</reference>
<evidence type="ECO:0000313" key="1">
    <source>
        <dbReference type="EMBL" id="XBH00910.1"/>
    </source>
</evidence>
<protein>
    <submittedName>
        <fullName evidence="1">Glycosyl hydrolase</fullName>
    </submittedName>
</protein>
<gene>
    <name evidence="1" type="ORF">V5E97_21395</name>
</gene>
<dbReference type="EMBL" id="CP155447">
    <property type="protein sequence ID" value="XBH00910.1"/>
    <property type="molecule type" value="Genomic_DNA"/>
</dbReference>
<accession>A0AAU7C6Y7</accession>
<proteinExistence type="predicted"/>
<dbReference type="AlphaFoldDB" id="A0AAU7C6Y7"/>
<dbReference type="GO" id="GO:0004553">
    <property type="term" value="F:hydrolase activity, hydrolyzing O-glycosyl compounds"/>
    <property type="evidence" value="ECO:0007669"/>
    <property type="project" value="TreeGrafter"/>
</dbReference>
<dbReference type="GO" id="GO:0005975">
    <property type="term" value="P:carbohydrate metabolic process"/>
    <property type="evidence" value="ECO:0007669"/>
    <property type="project" value="InterPro"/>
</dbReference>
<dbReference type="Gene3D" id="2.60.40.10">
    <property type="entry name" value="Immunoglobulins"/>
    <property type="match status" value="1"/>
</dbReference>
<dbReference type="Gene3D" id="1.50.10.10">
    <property type="match status" value="1"/>
</dbReference>
<dbReference type="InterPro" id="IPR008928">
    <property type="entry name" value="6-hairpin_glycosidase_sf"/>
</dbReference>